<evidence type="ECO:0000313" key="3">
    <source>
        <dbReference type="Proteomes" id="UP000472272"/>
    </source>
</evidence>
<reference evidence="2" key="3">
    <citation type="submission" date="2025-09" db="UniProtKB">
        <authorList>
            <consortium name="Ensembl"/>
        </authorList>
    </citation>
    <scope>IDENTIFICATION</scope>
</reference>
<keyword evidence="3" id="KW-1185">Reference proteome</keyword>
<organism evidence="2 3">
    <name type="scientific">Podarcis muralis</name>
    <name type="common">Wall lizard</name>
    <name type="synonym">Lacerta muralis</name>
    <dbReference type="NCBI Taxonomy" id="64176"/>
    <lineage>
        <taxon>Eukaryota</taxon>
        <taxon>Metazoa</taxon>
        <taxon>Chordata</taxon>
        <taxon>Craniata</taxon>
        <taxon>Vertebrata</taxon>
        <taxon>Euteleostomi</taxon>
        <taxon>Lepidosauria</taxon>
        <taxon>Squamata</taxon>
        <taxon>Bifurcata</taxon>
        <taxon>Unidentata</taxon>
        <taxon>Episquamata</taxon>
        <taxon>Laterata</taxon>
        <taxon>Lacertibaenia</taxon>
        <taxon>Lacertidae</taxon>
        <taxon>Podarcis</taxon>
    </lineage>
</organism>
<reference evidence="2 3" key="1">
    <citation type="journal article" date="2019" name="Proc. Natl. Acad. Sci. U.S.A.">
        <title>Regulatory changes in pterin and carotenoid genes underlie balanced color polymorphisms in the wall lizard.</title>
        <authorList>
            <person name="Andrade P."/>
            <person name="Pinho C."/>
            <person name="Perez I de Lanuza G."/>
            <person name="Afonso S."/>
            <person name="Brejcha J."/>
            <person name="Rubin C.J."/>
            <person name="Wallerman O."/>
            <person name="Pereira P."/>
            <person name="Sabatino S.J."/>
            <person name="Bellati A."/>
            <person name="Pellitteri-Rosa D."/>
            <person name="Bosakova Z."/>
            <person name="Bunikis I."/>
            <person name="Carretero M.A."/>
            <person name="Feiner N."/>
            <person name="Marsik P."/>
            <person name="Pauperio F."/>
            <person name="Salvi D."/>
            <person name="Soler L."/>
            <person name="While G.M."/>
            <person name="Uller T."/>
            <person name="Font E."/>
            <person name="Andersson L."/>
            <person name="Carneiro M."/>
        </authorList>
    </citation>
    <scope>NUCLEOTIDE SEQUENCE</scope>
</reference>
<feature type="compositionally biased region" description="Polar residues" evidence="1">
    <location>
        <begin position="15"/>
        <end position="26"/>
    </location>
</feature>
<evidence type="ECO:0000313" key="2">
    <source>
        <dbReference type="Ensembl" id="ENSPMRP00000016277.1"/>
    </source>
</evidence>
<dbReference type="Ensembl" id="ENSPMRT00000017376.1">
    <property type="protein sequence ID" value="ENSPMRP00000016277.1"/>
    <property type="gene ID" value="ENSPMRG00000010874.1"/>
</dbReference>
<accession>A0A670IYI4</accession>
<protein>
    <submittedName>
        <fullName evidence="2">Uncharacterized protein</fullName>
    </submittedName>
</protein>
<name>A0A670IYI4_PODMU</name>
<reference evidence="2" key="2">
    <citation type="submission" date="2025-08" db="UniProtKB">
        <authorList>
            <consortium name="Ensembl"/>
        </authorList>
    </citation>
    <scope>IDENTIFICATION</scope>
</reference>
<dbReference type="AlphaFoldDB" id="A0A670IYI4"/>
<feature type="compositionally biased region" description="Polar residues" evidence="1">
    <location>
        <begin position="145"/>
        <end position="154"/>
    </location>
</feature>
<sequence length="154" mass="17267">MTTSPKAHCGRAPNRSPSSASFTQARQPARLPFAKMADDSDTAVRRPSGEEENDQQHCSDCENEDEHNCNRGGLSPADDSGGKKKKKKQKRKKEKSDQVDSAQDQTVKVTLPAERMQEIQKAIELFSVGQGPARQWKKPPKRSYQFWTHSQSLN</sequence>
<dbReference type="GeneTree" id="ENSGT00390000017837"/>
<feature type="region of interest" description="Disordered" evidence="1">
    <location>
        <begin position="1"/>
        <end position="109"/>
    </location>
</feature>
<evidence type="ECO:0000256" key="1">
    <source>
        <dbReference type="SAM" id="MobiDB-lite"/>
    </source>
</evidence>
<feature type="compositionally biased region" description="Basic and acidic residues" evidence="1">
    <location>
        <begin position="36"/>
        <end position="60"/>
    </location>
</feature>
<feature type="compositionally biased region" description="Basic residues" evidence="1">
    <location>
        <begin position="83"/>
        <end position="93"/>
    </location>
</feature>
<proteinExistence type="predicted"/>
<feature type="region of interest" description="Disordered" evidence="1">
    <location>
        <begin position="130"/>
        <end position="154"/>
    </location>
</feature>
<dbReference type="Proteomes" id="UP000472272">
    <property type="component" value="Chromosome 13"/>
</dbReference>
<feature type="compositionally biased region" description="Polar residues" evidence="1">
    <location>
        <begin position="99"/>
        <end position="108"/>
    </location>
</feature>